<keyword evidence="2" id="KW-1185">Reference proteome</keyword>
<evidence type="ECO:0000313" key="1">
    <source>
        <dbReference type="EMBL" id="KXS11388.1"/>
    </source>
</evidence>
<accession>A0A139A468</accession>
<gene>
    <name evidence="1" type="ORF">M427DRAFT_35919</name>
</gene>
<reference evidence="1 2" key="1">
    <citation type="journal article" date="2015" name="Genome Biol. Evol.">
        <title>Phylogenomic analyses indicate that early fungi evolved digesting cell walls of algal ancestors of land plants.</title>
        <authorList>
            <person name="Chang Y."/>
            <person name="Wang S."/>
            <person name="Sekimoto S."/>
            <person name="Aerts A.L."/>
            <person name="Choi C."/>
            <person name="Clum A."/>
            <person name="LaButti K.M."/>
            <person name="Lindquist E.A."/>
            <person name="Yee Ngan C."/>
            <person name="Ohm R.A."/>
            <person name="Salamov A.A."/>
            <person name="Grigoriev I.V."/>
            <person name="Spatafora J.W."/>
            <person name="Berbee M.L."/>
        </authorList>
    </citation>
    <scope>NUCLEOTIDE SEQUENCE [LARGE SCALE GENOMIC DNA]</scope>
    <source>
        <strain evidence="1 2">JEL478</strain>
    </source>
</reference>
<organism evidence="1 2">
    <name type="scientific">Gonapodya prolifera (strain JEL478)</name>
    <name type="common">Monoblepharis prolifera</name>
    <dbReference type="NCBI Taxonomy" id="1344416"/>
    <lineage>
        <taxon>Eukaryota</taxon>
        <taxon>Fungi</taxon>
        <taxon>Fungi incertae sedis</taxon>
        <taxon>Chytridiomycota</taxon>
        <taxon>Chytridiomycota incertae sedis</taxon>
        <taxon>Monoblepharidomycetes</taxon>
        <taxon>Monoblepharidales</taxon>
        <taxon>Gonapodyaceae</taxon>
        <taxon>Gonapodya</taxon>
    </lineage>
</organism>
<dbReference type="Proteomes" id="UP000070544">
    <property type="component" value="Unassembled WGS sequence"/>
</dbReference>
<protein>
    <submittedName>
        <fullName evidence="1">Uncharacterized protein</fullName>
    </submittedName>
</protein>
<name>A0A139A468_GONPJ</name>
<proteinExistence type="predicted"/>
<evidence type="ECO:0000313" key="2">
    <source>
        <dbReference type="Proteomes" id="UP000070544"/>
    </source>
</evidence>
<dbReference type="AlphaFoldDB" id="A0A139A468"/>
<dbReference type="EMBL" id="KQ965803">
    <property type="protein sequence ID" value="KXS11388.1"/>
    <property type="molecule type" value="Genomic_DNA"/>
</dbReference>
<sequence>MPPSAPSAFTVDLLSWLIAPPPHPAPLIAVHFAPTPLSLFVVLPPQGAGTGMLSRWGDGFPLVGLTGLRTGRHVRPPHGRVAPCRAPPHLSNALLRGGSVVSRTTTSATIHVFVPPSVPHAAFLLTPGPVPVPVTRRCPLSLWSPVGPPRRLGPR</sequence>